<comment type="caution">
    <text evidence="1">The sequence shown here is derived from an EMBL/GenBank/DDBJ whole genome shotgun (WGS) entry which is preliminary data.</text>
</comment>
<dbReference type="AlphaFoldDB" id="A0AAD7WSX4"/>
<protein>
    <submittedName>
        <fullName evidence="1">Uncharacterized protein</fullName>
    </submittedName>
</protein>
<accession>A0AAD7WSX4</accession>
<proteinExistence type="predicted"/>
<gene>
    <name evidence="1" type="ORF">AAFF_G00268770</name>
</gene>
<name>A0AAD7WSX4_9TELE</name>
<reference evidence="1" key="1">
    <citation type="journal article" date="2023" name="Science">
        <title>Genome structures resolve the early diversification of teleost fishes.</title>
        <authorList>
            <person name="Parey E."/>
            <person name="Louis A."/>
            <person name="Montfort J."/>
            <person name="Bouchez O."/>
            <person name="Roques C."/>
            <person name="Iampietro C."/>
            <person name="Lluch J."/>
            <person name="Castinel A."/>
            <person name="Donnadieu C."/>
            <person name="Desvignes T."/>
            <person name="Floi Bucao C."/>
            <person name="Jouanno E."/>
            <person name="Wen M."/>
            <person name="Mejri S."/>
            <person name="Dirks R."/>
            <person name="Jansen H."/>
            <person name="Henkel C."/>
            <person name="Chen W.J."/>
            <person name="Zahm M."/>
            <person name="Cabau C."/>
            <person name="Klopp C."/>
            <person name="Thompson A.W."/>
            <person name="Robinson-Rechavi M."/>
            <person name="Braasch I."/>
            <person name="Lecointre G."/>
            <person name="Bobe J."/>
            <person name="Postlethwait J.H."/>
            <person name="Berthelot C."/>
            <person name="Roest Crollius H."/>
            <person name="Guiguen Y."/>
        </authorList>
    </citation>
    <scope>NUCLEOTIDE SEQUENCE</scope>
    <source>
        <strain evidence="1">NC1722</strain>
    </source>
</reference>
<sequence length="74" mass="8430">MAGQLKIDEMRDILQRLNAVNNLCDSTVATFVQSQKDLSKALETQKYLNKSVMPLFTAFVPQEDHVSPQNREHP</sequence>
<evidence type="ECO:0000313" key="2">
    <source>
        <dbReference type="Proteomes" id="UP001221898"/>
    </source>
</evidence>
<evidence type="ECO:0000313" key="1">
    <source>
        <dbReference type="EMBL" id="KAJ8407833.1"/>
    </source>
</evidence>
<dbReference type="EMBL" id="JAINUG010000037">
    <property type="protein sequence ID" value="KAJ8407833.1"/>
    <property type="molecule type" value="Genomic_DNA"/>
</dbReference>
<organism evidence="1 2">
    <name type="scientific">Aldrovandia affinis</name>
    <dbReference type="NCBI Taxonomy" id="143900"/>
    <lineage>
        <taxon>Eukaryota</taxon>
        <taxon>Metazoa</taxon>
        <taxon>Chordata</taxon>
        <taxon>Craniata</taxon>
        <taxon>Vertebrata</taxon>
        <taxon>Euteleostomi</taxon>
        <taxon>Actinopterygii</taxon>
        <taxon>Neopterygii</taxon>
        <taxon>Teleostei</taxon>
        <taxon>Notacanthiformes</taxon>
        <taxon>Halosauridae</taxon>
        <taxon>Aldrovandia</taxon>
    </lineage>
</organism>
<dbReference type="Proteomes" id="UP001221898">
    <property type="component" value="Unassembled WGS sequence"/>
</dbReference>
<keyword evidence="2" id="KW-1185">Reference proteome</keyword>